<protein>
    <submittedName>
        <fullName evidence="2">Uncharacterized protein</fullName>
    </submittedName>
</protein>
<name>A0AC35ESL7_9BILA</name>
<organism evidence="1 2">
    <name type="scientific">Panagrolaimus sp. PS1159</name>
    <dbReference type="NCBI Taxonomy" id="55785"/>
    <lineage>
        <taxon>Eukaryota</taxon>
        <taxon>Metazoa</taxon>
        <taxon>Ecdysozoa</taxon>
        <taxon>Nematoda</taxon>
        <taxon>Chromadorea</taxon>
        <taxon>Rhabditida</taxon>
        <taxon>Tylenchina</taxon>
        <taxon>Panagrolaimomorpha</taxon>
        <taxon>Panagrolaimoidea</taxon>
        <taxon>Panagrolaimidae</taxon>
        <taxon>Panagrolaimus</taxon>
    </lineage>
</organism>
<reference evidence="2" key="1">
    <citation type="submission" date="2022-11" db="UniProtKB">
        <authorList>
            <consortium name="WormBaseParasite"/>
        </authorList>
    </citation>
    <scope>IDENTIFICATION</scope>
</reference>
<proteinExistence type="predicted"/>
<evidence type="ECO:0000313" key="2">
    <source>
        <dbReference type="WBParaSite" id="PS1159_v2.g10359.t1"/>
    </source>
</evidence>
<accession>A0AC35ESL7</accession>
<sequence>MFTQCVVVFATLFIVATLSDITIHQEGHQHECINLSCPKGAFNDIDHPLIKENSKEQKCTICTQCTNFGYSVCAQPLSKALRFRRESDEDHCACANFVPDTCKISQISSANKKDPNNRIFKICYLSTLRTPPKVYGLNQEKDFIVTIEQFWLEPYWRDFELSNLTLFYKFEVKSPEHCDEIGKVTTINDSSTPLHICTSSLPIEMNGENIPTDTSEAGKKSYDPTDNDDQYDEDENTPPELSFGERPFHDVTTVISSESLKHNLEPEVFGNGMGANNDASDDDDDKKVSMSKETKAGHDSVSKVNIQTEKDDDEEDEEEDKEDPIPSDNPGITDDSDEETEEGDDADKDDKTEKDGDDEGEDVEETEETEETEATEEPEEADKDDEEATDKSEKETNASDEEVEDEETTTIAAGEETTESPTEESQESDETTTILDDDMASVNETQSFFEQHFSNWPTMRVVFVLVVIASIILIAAACCYRYRGCCCYSDQQKVVTKTSNGYEYHVTGQQTGQEMVGPPETQKLTQ</sequence>
<evidence type="ECO:0000313" key="1">
    <source>
        <dbReference type="Proteomes" id="UP000887580"/>
    </source>
</evidence>
<dbReference type="Proteomes" id="UP000887580">
    <property type="component" value="Unplaced"/>
</dbReference>
<dbReference type="WBParaSite" id="PS1159_v2.g10359.t1">
    <property type="protein sequence ID" value="PS1159_v2.g10359.t1"/>
    <property type="gene ID" value="PS1159_v2.g10359"/>
</dbReference>